<evidence type="ECO:0000256" key="1">
    <source>
        <dbReference type="SAM" id="MobiDB-lite"/>
    </source>
</evidence>
<dbReference type="Gene3D" id="1.10.472.10">
    <property type="entry name" value="Cyclin-like"/>
    <property type="match status" value="1"/>
</dbReference>
<feature type="compositionally biased region" description="Polar residues" evidence="1">
    <location>
        <begin position="283"/>
        <end position="299"/>
    </location>
</feature>
<proteinExistence type="predicted"/>
<accession>A0A8H7VXQ6</accession>
<feature type="compositionally biased region" description="Low complexity" evidence="1">
    <location>
        <begin position="125"/>
        <end position="141"/>
    </location>
</feature>
<evidence type="ECO:0000313" key="3">
    <source>
        <dbReference type="EMBL" id="KAG2231024.1"/>
    </source>
</evidence>
<feature type="region of interest" description="Disordered" evidence="1">
    <location>
        <begin position="112"/>
        <end position="159"/>
    </location>
</feature>
<dbReference type="InterPro" id="IPR006671">
    <property type="entry name" value="Cyclin_N"/>
</dbReference>
<gene>
    <name evidence="3" type="ORF">INT48_006355</name>
</gene>
<dbReference type="Proteomes" id="UP000613177">
    <property type="component" value="Unassembled WGS sequence"/>
</dbReference>
<feature type="compositionally biased region" description="Basic and acidic residues" evidence="1">
    <location>
        <begin position="113"/>
        <end position="124"/>
    </location>
</feature>
<feature type="region of interest" description="Disordered" evidence="1">
    <location>
        <begin position="1"/>
        <end position="24"/>
    </location>
</feature>
<dbReference type="InterPro" id="IPR036915">
    <property type="entry name" value="Cyclin-like_sf"/>
</dbReference>
<dbReference type="PANTHER" id="PTHR14248">
    <property type="entry name" value="CYCLIN Y, ISOFORM A"/>
    <property type="match status" value="1"/>
</dbReference>
<dbReference type="Pfam" id="PF00134">
    <property type="entry name" value="Cyclin_N"/>
    <property type="match status" value="1"/>
</dbReference>
<keyword evidence="4" id="KW-1185">Reference proteome</keyword>
<evidence type="ECO:0000259" key="2">
    <source>
        <dbReference type="Pfam" id="PF00134"/>
    </source>
</evidence>
<reference evidence="3" key="1">
    <citation type="submission" date="2021-01" db="EMBL/GenBank/DDBJ databases">
        <title>Metabolic potential, ecology and presence of endohyphal bacteria is reflected in genomic diversity of Mucoromycotina.</title>
        <authorList>
            <person name="Muszewska A."/>
            <person name="Okrasinska A."/>
            <person name="Steczkiewicz K."/>
            <person name="Drgas O."/>
            <person name="Orlowska M."/>
            <person name="Perlinska-Lenart U."/>
            <person name="Aleksandrzak-Piekarczyk T."/>
            <person name="Szatraj K."/>
            <person name="Zielenkiewicz U."/>
            <person name="Pilsyk S."/>
            <person name="Malc E."/>
            <person name="Mieczkowski P."/>
            <person name="Kruszewska J.S."/>
            <person name="Biernat P."/>
            <person name="Pawlowska J."/>
        </authorList>
    </citation>
    <scope>NUCLEOTIDE SEQUENCE</scope>
    <source>
        <strain evidence="3">WA0000018081</strain>
    </source>
</reference>
<dbReference type="AlphaFoldDB" id="A0A8H7VXQ6"/>
<dbReference type="SUPFAM" id="SSF47954">
    <property type="entry name" value="Cyclin-like"/>
    <property type="match status" value="1"/>
</dbReference>
<feature type="region of interest" description="Disordered" evidence="1">
    <location>
        <begin position="277"/>
        <end position="322"/>
    </location>
</feature>
<organism evidence="3 4">
    <name type="scientific">Thamnidium elegans</name>
    <dbReference type="NCBI Taxonomy" id="101142"/>
    <lineage>
        <taxon>Eukaryota</taxon>
        <taxon>Fungi</taxon>
        <taxon>Fungi incertae sedis</taxon>
        <taxon>Mucoromycota</taxon>
        <taxon>Mucoromycotina</taxon>
        <taxon>Mucoromycetes</taxon>
        <taxon>Mucorales</taxon>
        <taxon>Mucorineae</taxon>
        <taxon>Mucoraceae</taxon>
        <taxon>Thamnidium</taxon>
    </lineage>
</organism>
<feature type="compositionally biased region" description="Polar residues" evidence="1">
    <location>
        <begin position="1"/>
        <end position="15"/>
    </location>
</feature>
<protein>
    <recommendedName>
        <fullName evidence="2">Cyclin N-terminal domain-containing protein</fullName>
    </recommendedName>
</protein>
<name>A0A8H7VXQ6_9FUNG</name>
<feature type="domain" description="Cyclin N-terminal" evidence="2">
    <location>
        <begin position="602"/>
        <end position="694"/>
    </location>
</feature>
<evidence type="ECO:0000313" key="4">
    <source>
        <dbReference type="Proteomes" id="UP000613177"/>
    </source>
</evidence>
<comment type="caution">
    <text evidence="3">The sequence shown here is derived from an EMBL/GenBank/DDBJ whole genome shotgun (WGS) entry which is preliminary data.</text>
</comment>
<dbReference type="EMBL" id="JAEPRE010000171">
    <property type="protein sequence ID" value="KAG2231024.1"/>
    <property type="molecule type" value="Genomic_DNA"/>
</dbReference>
<sequence>MFLTRSKTSSALNSEQRGKSKGNNIFPLIPKEMISDLEDAVPAIEQALQPVLSTLAKELIVNMISTWIATSRITTNNSNAPVVNKPKPVNLRTWASRSFSIRSKSFIAPQKTEISDTKLGHDRTPSFTDSESSTSSFSITSVKDRDNGNSPLLNSSDTKKHVSRLPVSLKSMIDLLDTPPLISSDEKSLSLIEESLTPLSSTFFHDNNHLQLHNTDSPASCIAASFTTASEENDESEMTSTSKDSKFVRRSFSTIFTQLGHSVKKVFKKKPEVSSETKLKKTMSVQHNLQRQTSPTSLSTRRKLYSSLSPSKENPEKVAMTEKPGAKAYSEAFTTFLSTRKISKTVAAYDKTLYQSPQSSTNSIESSFDQADNIFQPKAITNKKNYWDGEATQSQQFDKLLDDIWERSQEYQDYFAAEEKLEHSNNSFNTNFNNHFKNNALWSPSGINKDQDKFSSTVRPSKTEGNMNKFDEGVPFVCVGKQNELKEKAPVSISDKRRSHQVKRNLNIEDVKAYKRSTSAYSNIRDYDLNWQKSFHVEQKSREKVAKTLKSVSWAFYNMIKRNHNLVDFSCDAIFNEAECGLSDGSIYSHCTEPLTDWNDIYDQLAYVFDCGELTAEHAIITFIYAKRMLDLSKQKLWDFSWRMIVMSSLLTAVKVWDDCAIFNADFAMIFPELTLDVINTIERVFLTYLGWDVSVNCSDFARTYFHLRDIEHMMDQW</sequence>